<dbReference type="Pfam" id="PF00903">
    <property type="entry name" value="Glyoxalase"/>
    <property type="match status" value="1"/>
</dbReference>
<feature type="binding site" evidence="16">
    <location>
        <position position="95"/>
    </location>
    <ligand>
        <name>Zn(2+)</name>
        <dbReference type="ChEBI" id="CHEBI:29105"/>
        <note>ligand shared between dimeric partners</note>
    </ligand>
</feature>
<sequence>MASGGRAELHALPGVSAPPAETKGFFFQQTMVRVKDPKASLDFYTRVLGMTLLCKLDFADMKFSLYFLGYQKPEDVPEDPVERAKWMFGLPACLELTHNWGTESDPDFKGYHNGNSDPRGYGHIGLVVPSVADACKRFEELGVEFVKRPDEGKMRNIAFVKDPDGYWIEILTPDNSKMFVDWGQEQQAPAS</sequence>
<dbReference type="CDD" id="cd07233">
    <property type="entry name" value="GlxI_Zn"/>
    <property type="match status" value="1"/>
</dbReference>
<dbReference type="PROSITE" id="PS51819">
    <property type="entry name" value="VOC"/>
    <property type="match status" value="1"/>
</dbReference>
<gene>
    <name evidence="18" type="ORF">COHA_003467</name>
</gene>
<comment type="pathway">
    <text evidence="1">Secondary metabolite metabolism; methylglyoxal degradation; (R)-lactate from methylglyoxal: step 1/2.</text>
</comment>
<proteinExistence type="inferred from homology"/>
<evidence type="ECO:0000256" key="7">
    <source>
        <dbReference type="ARBA" id="ARBA00023239"/>
    </source>
</evidence>
<keyword evidence="5 16" id="KW-0479">Metal-binding</keyword>
<dbReference type="InterPro" id="IPR018146">
    <property type="entry name" value="Glyoxalase_1_CS"/>
</dbReference>
<keyword evidence="6 16" id="KW-0862">Zinc</keyword>
<evidence type="ECO:0000256" key="12">
    <source>
        <dbReference type="ARBA" id="ARBA00033298"/>
    </source>
</evidence>
<comment type="similarity">
    <text evidence="2">Belongs to the glyoxalase I family.</text>
</comment>
<feature type="binding site" evidence="16">
    <location>
        <position position="169"/>
    </location>
    <ligand>
        <name>Zn(2+)</name>
        <dbReference type="ChEBI" id="CHEBI:29105"/>
        <note>ligand shared between dimeric partners</note>
    </ligand>
</feature>
<evidence type="ECO:0000256" key="1">
    <source>
        <dbReference type="ARBA" id="ARBA00005008"/>
    </source>
</evidence>
<dbReference type="PANTHER" id="PTHR10374">
    <property type="entry name" value="LACTOYLGLUTATHIONE LYASE GLYOXALASE I"/>
    <property type="match status" value="1"/>
</dbReference>
<evidence type="ECO:0000256" key="4">
    <source>
        <dbReference type="ARBA" id="ARBA00018701"/>
    </source>
</evidence>
<evidence type="ECO:0000256" key="9">
    <source>
        <dbReference type="ARBA" id="ARBA00030537"/>
    </source>
</evidence>
<dbReference type="PROSITE" id="PS00934">
    <property type="entry name" value="GLYOXALASE_I_1"/>
    <property type="match status" value="1"/>
</dbReference>
<evidence type="ECO:0000256" key="15">
    <source>
        <dbReference type="PIRSR" id="PIRSR604361-2"/>
    </source>
</evidence>
<evidence type="ECO:0000313" key="18">
    <source>
        <dbReference type="EMBL" id="KAI7842962.1"/>
    </source>
</evidence>
<evidence type="ECO:0000313" key="19">
    <source>
        <dbReference type="Proteomes" id="UP001205105"/>
    </source>
</evidence>
<accession>A0AAD5H7Z6</accession>
<organism evidence="18 19">
    <name type="scientific">Chlorella ohadii</name>
    <dbReference type="NCBI Taxonomy" id="2649997"/>
    <lineage>
        <taxon>Eukaryota</taxon>
        <taxon>Viridiplantae</taxon>
        <taxon>Chlorophyta</taxon>
        <taxon>core chlorophytes</taxon>
        <taxon>Trebouxiophyceae</taxon>
        <taxon>Chlorellales</taxon>
        <taxon>Chlorellaceae</taxon>
        <taxon>Chlorella clade</taxon>
        <taxon>Chlorella</taxon>
    </lineage>
</organism>
<name>A0AAD5H7Z6_9CHLO</name>
<dbReference type="PANTHER" id="PTHR10374:SF30">
    <property type="entry name" value="LACTOYLGLUTATHIONE LYASE"/>
    <property type="match status" value="1"/>
</dbReference>
<reference evidence="18" key="1">
    <citation type="submission" date="2020-11" db="EMBL/GenBank/DDBJ databases">
        <title>Chlorella ohadii genome sequencing and assembly.</title>
        <authorList>
            <person name="Murik O."/>
            <person name="Treves H."/>
            <person name="Kedem I."/>
            <person name="Shotland Y."/>
            <person name="Kaplan A."/>
        </authorList>
    </citation>
    <scope>NUCLEOTIDE SEQUENCE</scope>
    <source>
        <strain evidence="18">1</strain>
    </source>
</reference>
<feature type="binding site" evidence="15">
    <location>
        <begin position="153"/>
        <end position="154"/>
    </location>
    <ligand>
        <name>substrate</name>
        <note>ligand shared between dimeric partners</note>
    </ligand>
</feature>
<dbReference type="GO" id="GO:0004462">
    <property type="term" value="F:lactoylglutathione lyase activity"/>
    <property type="evidence" value="ECO:0007669"/>
    <property type="project" value="UniProtKB-EC"/>
</dbReference>
<feature type="active site" description="Proton donor/acceptor" evidence="14">
    <location>
        <position position="169"/>
    </location>
</feature>
<evidence type="ECO:0000256" key="2">
    <source>
        <dbReference type="ARBA" id="ARBA00010363"/>
    </source>
</evidence>
<feature type="binding site" evidence="15">
    <location>
        <position position="29"/>
    </location>
    <ligand>
        <name>substrate</name>
        <note>ligand shared between dimeric partners</note>
    </ligand>
</feature>
<dbReference type="Gene3D" id="3.10.180.10">
    <property type="entry name" value="2,3-Dihydroxybiphenyl 1,2-Dioxygenase, domain 1"/>
    <property type="match status" value="1"/>
</dbReference>
<dbReference type="InterPro" id="IPR037523">
    <property type="entry name" value="VOC_core"/>
</dbReference>
<keyword evidence="19" id="KW-1185">Reference proteome</keyword>
<dbReference type="InterPro" id="IPR029068">
    <property type="entry name" value="Glyas_Bleomycin-R_OHBP_Dase"/>
</dbReference>
<dbReference type="SUPFAM" id="SSF54593">
    <property type="entry name" value="Glyoxalase/Bleomycin resistance protein/Dihydroxybiphenyl dioxygenase"/>
    <property type="match status" value="1"/>
</dbReference>
<evidence type="ECO:0000259" key="17">
    <source>
        <dbReference type="PROSITE" id="PS51819"/>
    </source>
</evidence>
<evidence type="ECO:0000256" key="6">
    <source>
        <dbReference type="ARBA" id="ARBA00022833"/>
    </source>
</evidence>
<feature type="binding site" evidence="16">
    <location>
        <position position="123"/>
    </location>
    <ligand>
        <name>Zn(2+)</name>
        <dbReference type="ChEBI" id="CHEBI:29105"/>
        <note>ligand shared between dimeric partners</note>
    </ligand>
</feature>
<feature type="binding site" description="in other chain" evidence="15">
    <location>
        <position position="123"/>
    </location>
    <ligand>
        <name>substrate</name>
        <note>ligand shared between dimeric partners</note>
    </ligand>
</feature>
<dbReference type="InterPro" id="IPR004360">
    <property type="entry name" value="Glyas_Fos-R_dOase_dom"/>
</dbReference>
<evidence type="ECO:0000256" key="5">
    <source>
        <dbReference type="ARBA" id="ARBA00022723"/>
    </source>
</evidence>
<feature type="binding site" evidence="15">
    <location>
        <position position="99"/>
    </location>
    <ligand>
        <name>substrate</name>
        <note>ligand shared between dimeric partners</note>
    </ligand>
</feature>
<evidence type="ECO:0000256" key="13">
    <source>
        <dbReference type="ARBA" id="ARBA00048273"/>
    </source>
</evidence>
<dbReference type="Proteomes" id="UP001205105">
    <property type="component" value="Unassembled WGS sequence"/>
</dbReference>
<protein>
    <recommendedName>
        <fullName evidence="4">Lactoylglutathione lyase</fullName>
        <ecNumber evidence="3">4.4.1.5</ecNumber>
    </recommendedName>
    <alternativeName>
        <fullName evidence="10">Aldoketomutase</fullName>
    </alternativeName>
    <alternativeName>
        <fullName evidence="9">Glyoxalase I</fullName>
    </alternativeName>
    <alternativeName>
        <fullName evidence="8">Ketone-aldehyde mutase</fullName>
    </alternativeName>
    <alternativeName>
        <fullName evidence="11">Methylglyoxalase</fullName>
    </alternativeName>
    <alternativeName>
        <fullName evidence="12">S-D-lactoylglutathione methylglyoxal lyase</fullName>
    </alternativeName>
</protein>
<evidence type="ECO:0000256" key="14">
    <source>
        <dbReference type="PIRSR" id="PIRSR604361-1"/>
    </source>
</evidence>
<feature type="binding site" evidence="16">
    <location>
        <position position="29"/>
    </location>
    <ligand>
        <name>Zn(2+)</name>
        <dbReference type="ChEBI" id="CHEBI:29105"/>
        <note>ligand shared between dimeric partners</note>
    </ligand>
</feature>
<evidence type="ECO:0000256" key="11">
    <source>
        <dbReference type="ARBA" id="ARBA00032460"/>
    </source>
</evidence>
<dbReference type="GO" id="GO:0046872">
    <property type="term" value="F:metal ion binding"/>
    <property type="evidence" value="ECO:0007669"/>
    <property type="project" value="UniProtKB-KW"/>
</dbReference>
<evidence type="ECO:0000256" key="3">
    <source>
        <dbReference type="ARBA" id="ARBA00012081"/>
    </source>
</evidence>
<evidence type="ECO:0000256" key="16">
    <source>
        <dbReference type="PIRSR" id="PIRSR604361-3"/>
    </source>
</evidence>
<feature type="domain" description="VOC" evidence="17">
    <location>
        <begin position="26"/>
        <end position="173"/>
    </location>
</feature>
<evidence type="ECO:0000256" key="10">
    <source>
        <dbReference type="ARBA" id="ARBA00030892"/>
    </source>
</evidence>
<keyword evidence="7" id="KW-0456">Lyase</keyword>
<dbReference type="EC" id="4.4.1.5" evidence="3"/>
<feature type="binding site" evidence="15">
    <location>
        <position position="33"/>
    </location>
    <ligand>
        <name>substrate</name>
        <note>ligand shared between dimeric partners</note>
    </ligand>
</feature>
<dbReference type="InterPro" id="IPR004361">
    <property type="entry name" value="Glyoxalase_1"/>
</dbReference>
<comment type="catalytic activity">
    <reaction evidence="13">
        <text>(R)-S-lactoylglutathione = methylglyoxal + glutathione</text>
        <dbReference type="Rhea" id="RHEA:19069"/>
        <dbReference type="ChEBI" id="CHEBI:17158"/>
        <dbReference type="ChEBI" id="CHEBI:57474"/>
        <dbReference type="ChEBI" id="CHEBI:57925"/>
        <dbReference type="EC" id="4.4.1.5"/>
    </reaction>
</comment>
<dbReference type="EMBL" id="JADXDR010000046">
    <property type="protein sequence ID" value="KAI7842962.1"/>
    <property type="molecule type" value="Genomic_DNA"/>
</dbReference>
<dbReference type="NCBIfam" id="TIGR00068">
    <property type="entry name" value="glyox_I"/>
    <property type="match status" value="1"/>
</dbReference>
<evidence type="ECO:0000256" key="8">
    <source>
        <dbReference type="ARBA" id="ARBA00030291"/>
    </source>
</evidence>
<comment type="caution">
    <text evidence="18">The sequence shown here is derived from an EMBL/GenBank/DDBJ whole genome shotgun (WGS) entry which is preliminary data.</text>
</comment>
<comment type="cofactor">
    <cofactor evidence="16">
        <name>Zn(2+)</name>
        <dbReference type="ChEBI" id="CHEBI:29105"/>
    </cofactor>
    <text evidence="16">Binds 1 zinc ion per subunit. In the homodimer, two zinc ions are bound between subunits.</text>
</comment>
<dbReference type="AlphaFoldDB" id="A0AAD5H7Z6"/>
<feature type="binding site" evidence="15">
    <location>
        <position position="119"/>
    </location>
    <ligand>
        <name>substrate</name>
        <note>ligand shared between dimeric partners</note>
    </ligand>
</feature>